<evidence type="ECO:0000259" key="7">
    <source>
        <dbReference type="Pfam" id="PF02803"/>
    </source>
</evidence>
<comment type="similarity">
    <text evidence="1 5">Belongs to the thiolase-like superfamily. Thiolase family.</text>
</comment>
<protein>
    <submittedName>
        <fullName evidence="8">Thiolase family protein</fullName>
    </submittedName>
</protein>
<dbReference type="PROSITE" id="PS00099">
    <property type="entry name" value="THIOLASE_3"/>
    <property type="match status" value="1"/>
</dbReference>
<feature type="active site" description="Acyl-thioester intermediate" evidence="4">
    <location>
        <position position="87"/>
    </location>
</feature>
<dbReference type="InterPro" id="IPR020615">
    <property type="entry name" value="Thiolase_acyl_enz_int_AS"/>
</dbReference>
<reference evidence="8" key="1">
    <citation type="journal article" date="2019" name="PLoS Negl. Trop. Dis.">
        <title>Revisiting the worldwide diversity of Leptospira species in the environment.</title>
        <authorList>
            <person name="Vincent A.T."/>
            <person name="Schiettekatte O."/>
            <person name="Bourhy P."/>
            <person name="Veyrier F.J."/>
            <person name="Picardeau M."/>
        </authorList>
    </citation>
    <scope>NUCLEOTIDE SEQUENCE [LARGE SCALE GENOMIC DNA]</scope>
    <source>
        <strain evidence="8">201400974</strain>
    </source>
</reference>
<evidence type="ECO:0000256" key="1">
    <source>
        <dbReference type="ARBA" id="ARBA00010982"/>
    </source>
</evidence>
<feature type="domain" description="Thiolase C-terminal" evidence="7">
    <location>
        <begin position="266"/>
        <end position="387"/>
    </location>
</feature>
<dbReference type="PANTHER" id="PTHR18919">
    <property type="entry name" value="ACETYL-COA C-ACYLTRANSFERASE"/>
    <property type="match status" value="1"/>
</dbReference>
<dbReference type="AlphaFoldDB" id="A0A4R9LRX4"/>
<proteinExistence type="inferred from homology"/>
<dbReference type="NCBIfam" id="TIGR01930">
    <property type="entry name" value="AcCoA-C-Actrans"/>
    <property type="match status" value="1"/>
</dbReference>
<dbReference type="PROSITE" id="PS00098">
    <property type="entry name" value="THIOLASE_1"/>
    <property type="match status" value="1"/>
</dbReference>
<evidence type="ECO:0000259" key="6">
    <source>
        <dbReference type="Pfam" id="PF00108"/>
    </source>
</evidence>
<dbReference type="CDD" id="cd00751">
    <property type="entry name" value="thiolase"/>
    <property type="match status" value="1"/>
</dbReference>
<dbReference type="InterPro" id="IPR016039">
    <property type="entry name" value="Thiolase-like"/>
</dbReference>
<dbReference type="InterPro" id="IPR020616">
    <property type="entry name" value="Thiolase_N"/>
</dbReference>
<evidence type="ECO:0000256" key="2">
    <source>
        <dbReference type="ARBA" id="ARBA00022679"/>
    </source>
</evidence>
<dbReference type="EMBL" id="RQHV01000042">
    <property type="protein sequence ID" value="TGN10898.1"/>
    <property type="molecule type" value="Genomic_DNA"/>
</dbReference>
<comment type="caution">
    <text evidence="8">The sequence shown here is derived from an EMBL/GenBank/DDBJ whole genome shotgun (WGS) entry which is preliminary data.</text>
</comment>
<feature type="domain" description="Thiolase N-terminal" evidence="6">
    <location>
        <begin position="2"/>
        <end position="258"/>
    </location>
</feature>
<dbReference type="OrthoDB" id="9764892at2"/>
<dbReference type="Gene3D" id="3.40.47.10">
    <property type="match status" value="2"/>
</dbReference>
<dbReference type="InterPro" id="IPR020617">
    <property type="entry name" value="Thiolase_C"/>
</dbReference>
<feature type="active site" description="Proton acceptor" evidence="4">
    <location>
        <position position="375"/>
    </location>
</feature>
<evidence type="ECO:0000313" key="9">
    <source>
        <dbReference type="Proteomes" id="UP000298264"/>
    </source>
</evidence>
<dbReference type="GO" id="GO:0003988">
    <property type="term" value="F:acetyl-CoA C-acyltransferase activity"/>
    <property type="evidence" value="ECO:0007669"/>
    <property type="project" value="UniProtKB-ARBA"/>
</dbReference>
<dbReference type="Pfam" id="PF02803">
    <property type="entry name" value="Thiolase_C"/>
    <property type="match status" value="1"/>
</dbReference>
<dbReference type="InterPro" id="IPR020613">
    <property type="entry name" value="Thiolase_CS"/>
</dbReference>
<sequence length="394" mass="41574">MVVIVEGARTPFGKFGGVLKDFTSAELAVISAKKAIERSGVDAKEIEESIYGNVIQDYSNSAYLARHVALNVGLAENSSALVVNRLCGSGLEAIVSGARKISAGESSLILAGGVESMSNAPMVAKNARWGGKYGDSVLEDYLAHSLIDSLYQSPMGMTAENISSHYKISREEQDEWAGISQIRAEAAKNNGILGEEIIPVTLKSKKAELFSHDEHIRGESCVSQLKSLRPAFIENGTVTAGNASGINDGAGSVILASDSYAKTLHLKPLAKILGYAVVGCDPKMMGLGPIYAIPKALKHAGLEQKDIDLFEINEAYSVQALAIMRELALDKSKTNVNGGAVAIGHPLGASGTRVTLTLAYELRRKNLKYGVASLCIGGGQGIAIVIENGEVTPE</sequence>
<dbReference type="PROSITE" id="PS00737">
    <property type="entry name" value="THIOLASE_2"/>
    <property type="match status" value="1"/>
</dbReference>
<accession>A0A4R9LRX4</accession>
<dbReference type="SUPFAM" id="SSF53901">
    <property type="entry name" value="Thiolase-like"/>
    <property type="match status" value="2"/>
</dbReference>
<evidence type="ECO:0000256" key="4">
    <source>
        <dbReference type="PIRSR" id="PIRSR000429-1"/>
    </source>
</evidence>
<organism evidence="8 9">
    <name type="scientific">Leptospira ilyithenensis</name>
    <dbReference type="NCBI Taxonomy" id="2484901"/>
    <lineage>
        <taxon>Bacteria</taxon>
        <taxon>Pseudomonadati</taxon>
        <taxon>Spirochaetota</taxon>
        <taxon>Spirochaetia</taxon>
        <taxon>Leptospirales</taxon>
        <taxon>Leptospiraceae</taxon>
        <taxon>Leptospira</taxon>
    </lineage>
</organism>
<evidence type="ECO:0000313" key="8">
    <source>
        <dbReference type="EMBL" id="TGN10898.1"/>
    </source>
</evidence>
<keyword evidence="9" id="KW-1185">Reference proteome</keyword>
<dbReference type="PANTHER" id="PTHR18919:SF107">
    <property type="entry name" value="ACETYL-COA ACETYLTRANSFERASE, CYTOSOLIC"/>
    <property type="match status" value="1"/>
</dbReference>
<name>A0A4R9LRX4_9LEPT</name>
<dbReference type="RefSeq" id="WP_135763659.1">
    <property type="nucleotide sequence ID" value="NZ_RQHV01000042.1"/>
</dbReference>
<dbReference type="InterPro" id="IPR020610">
    <property type="entry name" value="Thiolase_AS"/>
</dbReference>
<dbReference type="Pfam" id="PF00108">
    <property type="entry name" value="Thiolase_N"/>
    <property type="match status" value="1"/>
</dbReference>
<dbReference type="FunFam" id="3.40.47.10:FF:000010">
    <property type="entry name" value="Acetyl-CoA acetyltransferase (Thiolase)"/>
    <property type="match status" value="1"/>
</dbReference>
<evidence type="ECO:0000256" key="3">
    <source>
        <dbReference type="ARBA" id="ARBA00023315"/>
    </source>
</evidence>
<evidence type="ECO:0000256" key="5">
    <source>
        <dbReference type="RuleBase" id="RU003557"/>
    </source>
</evidence>
<dbReference type="Proteomes" id="UP000298264">
    <property type="component" value="Unassembled WGS sequence"/>
</dbReference>
<keyword evidence="2 5" id="KW-0808">Transferase</keyword>
<dbReference type="PIRSF" id="PIRSF000429">
    <property type="entry name" value="Ac-CoA_Ac_transf"/>
    <property type="match status" value="1"/>
</dbReference>
<dbReference type="InterPro" id="IPR002155">
    <property type="entry name" value="Thiolase"/>
</dbReference>
<keyword evidence="3 5" id="KW-0012">Acyltransferase</keyword>
<gene>
    <name evidence="8" type="ORF">EHS11_06860</name>
</gene>
<feature type="active site" description="Proton acceptor" evidence="4">
    <location>
        <position position="345"/>
    </location>
</feature>